<proteinExistence type="inferred from homology"/>
<dbReference type="InterPro" id="IPR053924">
    <property type="entry name" value="RecX_HTH_2nd"/>
</dbReference>
<dbReference type="InterPro" id="IPR053926">
    <property type="entry name" value="RecX_HTH_1st"/>
</dbReference>
<evidence type="ECO:0000256" key="2">
    <source>
        <dbReference type="ARBA" id="ARBA00009695"/>
    </source>
</evidence>
<dbReference type="InterPro" id="IPR036388">
    <property type="entry name" value="WH-like_DNA-bd_sf"/>
</dbReference>
<comment type="similarity">
    <text evidence="2 5">Belongs to the RecX family.</text>
</comment>
<protein>
    <recommendedName>
        <fullName evidence="3 5">Regulatory protein RecX</fullName>
    </recommendedName>
</protein>
<dbReference type="PANTHER" id="PTHR33602">
    <property type="entry name" value="REGULATORY PROTEIN RECX FAMILY PROTEIN"/>
    <property type="match status" value="1"/>
</dbReference>
<keyword evidence="10" id="KW-1185">Reference proteome</keyword>
<evidence type="ECO:0000313" key="10">
    <source>
        <dbReference type="Proteomes" id="UP001589836"/>
    </source>
</evidence>
<sequence>MAKLTRITTQKRNKNRYNVFLDRGDGEAYAFSVDEELLIQYMLHKGMELDEETIKTLVEKDDFHKAYSLAVNYLSYRMRSDKEMRTYLSDKEVDEEKIEYVVGRLKEEGYLNDEEFAKALVRTRVLTSSKGPMLVKKELYEKGITENGILDALEHYTFEDQIEKTTKFVQKRLKQDGKKSFKEQIQKMKQTLMQKGYTNDAIQEAISSIADEKDEDAEWEAVVVQGEKALRKYASKAEGYELRHKVKGALYRKGFPFEYIDRFIEEYVEH</sequence>
<dbReference type="Proteomes" id="UP001589836">
    <property type="component" value="Unassembled WGS sequence"/>
</dbReference>
<comment type="subcellular location">
    <subcellularLocation>
        <location evidence="1 5">Cytoplasm</location>
    </subcellularLocation>
</comment>
<dbReference type="NCBIfam" id="NF010733">
    <property type="entry name" value="PRK14135.1"/>
    <property type="match status" value="1"/>
</dbReference>
<evidence type="ECO:0000259" key="8">
    <source>
        <dbReference type="Pfam" id="PF21982"/>
    </source>
</evidence>
<dbReference type="PANTHER" id="PTHR33602:SF1">
    <property type="entry name" value="REGULATORY PROTEIN RECX FAMILY PROTEIN"/>
    <property type="match status" value="1"/>
</dbReference>
<gene>
    <name evidence="5 9" type="primary">recX</name>
    <name evidence="9" type="ORF">ACFFGV_00135</name>
</gene>
<dbReference type="Pfam" id="PF21982">
    <property type="entry name" value="RecX_HTH1"/>
    <property type="match status" value="1"/>
</dbReference>
<dbReference type="RefSeq" id="WP_377344475.1">
    <property type="nucleotide sequence ID" value="NZ_JBHLTP010000001.1"/>
</dbReference>
<evidence type="ECO:0000259" key="7">
    <source>
        <dbReference type="Pfam" id="PF21981"/>
    </source>
</evidence>
<comment type="caution">
    <text evidence="9">The sequence shown here is derived from an EMBL/GenBank/DDBJ whole genome shotgun (WGS) entry which is preliminary data.</text>
</comment>
<feature type="domain" description="RecX first three-helical" evidence="8">
    <location>
        <begin position="66"/>
        <end position="105"/>
    </location>
</feature>
<dbReference type="InterPro" id="IPR053925">
    <property type="entry name" value="RecX_HTH_3rd"/>
</dbReference>
<keyword evidence="4 5" id="KW-0963">Cytoplasm</keyword>
<dbReference type="Pfam" id="PF21981">
    <property type="entry name" value="RecX_HTH3"/>
    <property type="match status" value="2"/>
</dbReference>
<evidence type="ECO:0000256" key="4">
    <source>
        <dbReference type="ARBA" id="ARBA00022490"/>
    </source>
</evidence>
<feature type="domain" description="RecX second three-helical" evidence="6">
    <location>
        <begin position="112"/>
        <end position="153"/>
    </location>
</feature>
<evidence type="ECO:0000256" key="5">
    <source>
        <dbReference type="HAMAP-Rule" id="MF_01114"/>
    </source>
</evidence>
<dbReference type="InterPro" id="IPR003783">
    <property type="entry name" value="Regulatory_RecX"/>
</dbReference>
<evidence type="ECO:0000259" key="6">
    <source>
        <dbReference type="Pfam" id="PF02631"/>
    </source>
</evidence>
<evidence type="ECO:0000256" key="1">
    <source>
        <dbReference type="ARBA" id="ARBA00004496"/>
    </source>
</evidence>
<dbReference type="Gene3D" id="1.10.10.10">
    <property type="entry name" value="Winged helix-like DNA-binding domain superfamily/Winged helix DNA-binding domain"/>
    <property type="match status" value="4"/>
</dbReference>
<evidence type="ECO:0000256" key="3">
    <source>
        <dbReference type="ARBA" id="ARBA00018111"/>
    </source>
</evidence>
<feature type="domain" description="RecX third three-helical" evidence="7">
    <location>
        <begin position="216"/>
        <end position="264"/>
    </location>
</feature>
<name>A0ABV6LHX2_9BACI</name>
<dbReference type="Pfam" id="PF02631">
    <property type="entry name" value="RecX_HTH2"/>
    <property type="match status" value="1"/>
</dbReference>
<comment type="function">
    <text evidence="5">Modulates RecA activity.</text>
</comment>
<organism evidence="9 10">
    <name type="scientific">Pontibacillus salicampi</name>
    <dbReference type="NCBI Taxonomy" id="1449801"/>
    <lineage>
        <taxon>Bacteria</taxon>
        <taxon>Bacillati</taxon>
        <taxon>Bacillota</taxon>
        <taxon>Bacilli</taxon>
        <taxon>Bacillales</taxon>
        <taxon>Bacillaceae</taxon>
        <taxon>Pontibacillus</taxon>
    </lineage>
</organism>
<dbReference type="HAMAP" id="MF_01114">
    <property type="entry name" value="RecX"/>
    <property type="match status" value="1"/>
</dbReference>
<feature type="domain" description="RecX third three-helical" evidence="7">
    <location>
        <begin position="159"/>
        <end position="206"/>
    </location>
</feature>
<reference evidence="9 10" key="1">
    <citation type="submission" date="2024-09" db="EMBL/GenBank/DDBJ databases">
        <authorList>
            <person name="Sun Q."/>
            <person name="Mori K."/>
        </authorList>
    </citation>
    <scope>NUCLEOTIDE SEQUENCE [LARGE SCALE GENOMIC DNA]</scope>
    <source>
        <strain evidence="9 10">NCAIM B.02529</strain>
    </source>
</reference>
<evidence type="ECO:0000313" key="9">
    <source>
        <dbReference type="EMBL" id="MFC0521996.1"/>
    </source>
</evidence>
<dbReference type="EMBL" id="JBHLTP010000001">
    <property type="protein sequence ID" value="MFC0521996.1"/>
    <property type="molecule type" value="Genomic_DNA"/>
</dbReference>
<accession>A0ABV6LHX2</accession>